<organism evidence="1">
    <name type="scientific">uncultured haloarchaeon FLAS10H9</name>
    <dbReference type="NCBI Taxonomy" id="447098"/>
    <lineage>
        <taxon>Archaea</taxon>
        <taxon>Methanobacteriati</taxon>
        <taxon>Methanobacteriota</taxon>
        <taxon>Stenosarchaea group</taxon>
        <taxon>Halobacteria</taxon>
        <taxon>Halobacteriales</taxon>
        <taxon>Halobacteriaceae</taxon>
        <taxon>environmental samples</taxon>
    </lineage>
</organism>
<sequence>MPSASQFASIVAAVDELAGRLVEVNVELTSIAHPRSVTQLREREGVVLGERFVCLP</sequence>
<dbReference type="EMBL" id="EF558547">
    <property type="protein sequence ID" value="ABT17369.1"/>
    <property type="molecule type" value="Genomic_DNA"/>
</dbReference>
<accession>A7U0T8</accession>
<reference evidence="1" key="1">
    <citation type="journal article" date="2007" name="BMC Evol. Biol.">
        <title>Evolution of rhodopsin ion pumps in haloarchaea.</title>
        <authorList>
            <person name="Sharma A.K."/>
            <person name="Walsh D.A."/>
            <person name="Bapteste E."/>
            <person name="Rodriguez-Valera F."/>
            <person name="Ford Doolittle W."/>
            <person name="Papke R.T."/>
        </authorList>
    </citation>
    <scope>NUCLEOTIDE SEQUENCE</scope>
</reference>
<name>A7U0T8_9EURY</name>
<protein>
    <submittedName>
        <fullName evidence="1">Uncharacterized protein FLAS10H9.10</fullName>
    </submittedName>
</protein>
<gene>
    <name evidence="1" type="primary">FLAS10H9.10</name>
</gene>
<evidence type="ECO:0000313" key="1">
    <source>
        <dbReference type="EMBL" id="ABT17369.1"/>
    </source>
</evidence>
<proteinExistence type="predicted"/>
<dbReference type="AlphaFoldDB" id="A7U0T8"/>